<evidence type="ECO:0000313" key="12">
    <source>
        <dbReference type="WBParaSite" id="maker-uti_cns_0001904-snap-gene-0.8-mRNA-1"/>
    </source>
</evidence>
<feature type="domain" description="Peptide methionine sulphoxide reductase MsrA" evidence="10">
    <location>
        <begin position="91"/>
        <end position="249"/>
    </location>
</feature>
<comment type="catalytic activity">
    <reaction evidence="7">
        <text>L-methionyl-[protein] + [thioredoxin]-disulfide + H2O = L-methionyl-(S)-S-oxide-[protein] + [thioredoxin]-dithiol</text>
        <dbReference type="Rhea" id="RHEA:14217"/>
        <dbReference type="Rhea" id="RHEA-COMP:10698"/>
        <dbReference type="Rhea" id="RHEA-COMP:10700"/>
        <dbReference type="Rhea" id="RHEA-COMP:12313"/>
        <dbReference type="Rhea" id="RHEA-COMP:12315"/>
        <dbReference type="ChEBI" id="CHEBI:15377"/>
        <dbReference type="ChEBI" id="CHEBI:16044"/>
        <dbReference type="ChEBI" id="CHEBI:29950"/>
        <dbReference type="ChEBI" id="CHEBI:44120"/>
        <dbReference type="ChEBI" id="CHEBI:50058"/>
        <dbReference type="EC" id="1.8.4.11"/>
    </reaction>
</comment>
<evidence type="ECO:0000256" key="3">
    <source>
        <dbReference type="ARBA" id="ARBA00023002"/>
    </source>
</evidence>
<dbReference type="GO" id="GO:0034599">
    <property type="term" value="P:cellular response to oxidative stress"/>
    <property type="evidence" value="ECO:0007669"/>
    <property type="project" value="TreeGrafter"/>
</dbReference>
<dbReference type="FunFam" id="3.30.1060.10:FF:000001">
    <property type="entry name" value="Peptide methionine sulfoxide reductase MsrA"/>
    <property type="match status" value="1"/>
</dbReference>
<evidence type="ECO:0000256" key="7">
    <source>
        <dbReference type="ARBA" id="ARBA00047806"/>
    </source>
</evidence>
<comment type="function">
    <text evidence="4">Has an important function as a repair enzyme for proteins that have been inactivated by oxidation. Catalyzes the reversible oxidation-reduction of methionine sulfoxide in proteins to methionine.</text>
</comment>
<accession>A0A1I8GG11</accession>
<dbReference type="GO" id="GO:0005737">
    <property type="term" value="C:cytoplasm"/>
    <property type="evidence" value="ECO:0007669"/>
    <property type="project" value="TreeGrafter"/>
</dbReference>
<organism evidence="11 12">
    <name type="scientific">Macrostomum lignano</name>
    <dbReference type="NCBI Taxonomy" id="282301"/>
    <lineage>
        <taxon>Eukaryota</taxon>
        <taxon>Metazoa</taxon>
        <taxon>Spiralia</taxon>
        <taxon>Lophotrochozoa</taxon>
        <taxon>Platyhelminthes</taxon>
        <taxon>Rhabditophora</taxon>
        <taxon>Macrostomorpha</taxon>
        <taxon>Macrostomida</taxon>
        <taxon>Macrostomidae</taxon>
        <taxon>Macrostomum</taxon>
    </lineage>
</organism>
<evidence type="ECO:0000313" key="11">
    <source>
        <dbReference type="Proteomes" id="UP000095280"/>
    </source>
</evidence>
<dbReference type="InterPro" id="IPR002569">
    <property type="entry name" value="Met_Sox_Rdtase_MsrA_dom"/>
</dbReference>
<dbReference type="PANTHER" id="PTHR42799:SF2">
    <property type="entry name" value="MITOCHONDRIAL PEPTIDE METHIONINE SULFOXIDE REDUCTASE"/>
    <property type="match status" value="1"/>
</dbReference>
<evidence type="ECO:0000256" key="2">
    <source>
        <dbReference type="ARBA" id="ARBA00012502"/>
    </source>
</evidence>
<dbReference type="NCBIfam" id="TIGR00401">
    <property type="entry name" value="msrA"/>
    <property type="match status" value="1"/>
</dbReference>
<dbReference type="WBParaSite" id="maker-uti_cns_0046732-snap-gene-0.7-mRNA-1">
    <property type="protein sequence ID" value="maker-uti_cns_0046732-snap-gene-0.7-mRNA-1"/>
    <property type="gene ID" value="maker-uti_cns_0046732-snap-gene-0.7"/>
</dbReference>
<reference evidence="12 13" key="1">
    <citation type="submission" date="2016-11" db="UniProtKB">
        <authorList>
            <consortium name="WormBaseParasite"/>
        </authorList>
    </citation>
    <scope>IDENTIFICATION</scope>
</reference>
<dbReference type="Proteomes" id="UP000095280">
    <property type="component" value="Unplaced"/>
</dbReference>
<dbReference type="SUPFAM" id="SSF55068">
    <property type="entry name" value="Peptide methionine sulfoxide reductase"/>
    <property type="match status" value="1"/>
</dbReference>
<evidence type="ECO:0000256" key="8">
    <source>
        <dbReference type="ARBA" id="ARBA00048782"/>
    </source>
</evidence>
<proteinExistence type="inferred from homology"/>
<evidence type="ECO:0000256" key="1">
    <source>
        <dbReference type="ARBA" id="ARBA00005591"/>
    </source>
</evidence>
<dbReference type="AlphaFoldDB" id="A0A1I8GG11"/>
<evidence type="ECO:0000256" key="6">
    <source>
        <dbReference type="ARBA" id="ARBA00030643"/>
    </source>
</evidence>
<evidence type="ECO:0000313" key="13">
    <source>
        <dbReference type="WBParaSite" id="maker-uti_cns_0046732-snap-gene-0.7-mRNA-1"/>
    </source>
</evidence>
<dbReference type="GO" id="GO:0008113">
    <property type="term" value="F:peptide-methionine (S)-S-oxide reductase activity"/>
    <property type="evidence" value="ECO:0007669"/>
    <property type="project" value="UniProtKB-EC"/>
</dbReference>
<dbReference type="InterPro" id="IPR036509">
    <property type="entry name" value="Met_Sox_Rdtase_MsrA_sf"/>
</dbReference>
<sequence length="264" mass="28202">FTFQQFVCSSQVAGVASRAAIQLATFTIATAVSASAFSSTSTPVSCFDSAMLVSPDKALPGRATPMRVSNVHAVLKGNSAVPPFPPDTLSIVFGLGCYWGAERLFWRMKGVYSTQVGFAGGFTPNPTYKEVCSGRTGHAEVVRVVYRPAELPLTGLLKAFWESHDPTQGMRQGNDVGTQYRSAIYYSASDSAEAQLVAESARAYSEALVAKAKLPPGGSVTTEIAPLKEFYYAEDEHQQYLHKHPDGYCGLRGTGVACPALPGK</sequence>
<name>A0A1I8GG11_9PLAT</name>
<evidence type="ECO:0000256" key="9">
    <source>
        <dbReference type="ARBA" id="ARBA00067384"/>
    </source>
</evidence>
<dbReference type="InterPro" id="IPR050162">
    <property type="entry name" value="MsrA_MetSO_reductase"/>
</dbReference>
<comment type="catalytic activity">
    <reaction evidence="8">
        <text>[thioredoxin]-disulfide + L-methionine + H2O = L-methionine (S)-S-oxide + [thioredoxin]-dithiol</text>
        <dbReference type="Rhea" id="RHEA:19993"/>
        <dbReference type="Rhea" id="RHEA-COMP:10698"/>
        <dbReference type="Rhea" id="RHEA-COMP:10700"/>
        <dbReference type="ChEBI" id="CHEBI:15377"/>
        <dbReference type="ChEBI" id="CHEBI:29950"/>
        <dbReference type="ChEBI" id="CHEBI:50058"/>
        <dbReference type="ChEBI" id="CHEBI:57844"/>
        <dbReference type="ChEBI" id="CHEBI:58772"/>
        <dbReference type="EC" id="1.8.4.11"/>
    </reaction>
</comment>
<dbReference type="HAMAP" id="MF_01401">
    <property type="entry name" value="MsrA"/>
    <property type="match status" value="1"/>
</dbReference>
<dbReference type="WBParaSite" id="maker-uti_cns_0001904-snap-gene-0.8-mRNA-1">
    <property type="protein sequence ID" value="maker-uti_cns_0001904-snap-gene-0.8-mRNA-1"/>
    <property type="gene ID" value="maker-uti_cns_0001904-snap-gene-0.8"/>
</dbReference>
<evidence type="ECO:0000256" key="5">
    <source>
        <dbReference type="ARBA" id="ARBA00030273"/>
    </source>
</evidence>
<dbReference type="Gene3D" id="3.30.1060.10">
    <property type="entry name" value="Peptide methionine sulphoxide reductase MsrA"/>
    <property type="match status" value="1"/>
</dbReference>
<dbReference type="EC" id="1.8.4.11" evidence="2"/>
<dbReference type="Pfam" id="PF01625">
    <property type="entry name" value="PMSR"/>
    <property type="match status" value="1"/>
</dbReference>
<dbReference type="PANTHER" id="PTHR42799">
    <property type="entry name" value="MITOCHONDRIAL PEPTIDE METHIONINE SULFOXIDE REDUCTASE"/>
    <property type="match status" value="1"/>
</dbReference>
<keyword evidence="11" id="KW-1185">Reference proteome</keyword>
<evidence type="ECO:0000259" key="10">
    <source>
        <dbReference type="Pfam" id="PF01625"/>
    </source>
</evidence>
<evidence type="ECO:0000256" key="4">
    <source>
        <dbReference type="ARBA" id="ARBA00024679"/>
    </source>
</evidence>
<keyword evidence="3" id="KW-0560">Oxidoreductase</keyword>
<protein>
    <recommendedName>
        <fullName evidence="9">Mitochondrial peptide methionine sulfoxide reductase</fullName>
        <ecNumber evidence="2">1.8.4.11</ecNumber>
    </recommendedName>
    <alternativeName>
        <fullName evidence="6">Peptide-methionine (S)-S-oxide reductase</fullName>
    </alternativeName>
    <alternativeName>
        <fullName evidence="5">Protein-methionine-S-oxide reductase</fullName>
    </alternativeName>
</protein>
<comment type="similarity">
    <text evidence="1">Belongs to the MsrA Met sulfoxide reductase family.</text>
</comment>